<dbReference type="EMBL" id="VSWC01000066">
    <property type="protein sequence ID" value="KAA1097577.1"/>
    <property type="molecule type" value="Genomic_DNA"/>
</dbReference>
<proteinExistence type="predicted"/>
<evidence type="ECO:0000313" key="5">
    <source>
        <dbReference type="Proteomes" id="UP000325313"/>
    </source>
</evidence>
<organism evidence="3 5">
    <name type="scientific">Puccinia graminis f. sp. tritici</name>
    <dbReference type="NCBI Taxonomy" id="56615"/>
    <lineage>
        <taxon>Eukaryota</taxon>
        <taxon>Fungi</taxon>
        <taxon>Dikarya</taxon>
        <taxon>Basidiomycota</taxon>
        <taxon>Pucciniomycotina</taxon>
        <taxon>Pucciniomycetes</taxon>
        <taxon>Pucciniales</taxon>
        <taxon>Pucciniaceae</taxon>
        <taxon>Puccinia</taxon>
    </lineage>
</organism>
<evidence type="ECO:0000313" key="2">
    <source>
        <dbReference type="EMBL" id="KAA1134044.1"/>
    </source>
</evidence>
<sequence>MVSIVGYPPCYPGHKRNFAGNLTRFADFVTVLELTPLSIQYRKRYNKGPYNILELNLKLFIVTLESYH</sequence>
<name>A0A5B0SA02_PUCGR</name>
<comment type="caution">
    <text evidence="3">The sequence shown here is derived from an EMBL/GenBank/DDBJ whole genome shotgun (WGS) entry which is preliminary data.</text>
</comment>
<dbReference type="Proteomes" id="UP000324748">
    <property type="component" value="Unassembled WGS sequence"/>
</dbReference>
<dbReference type="AlphaFoldDB" id="A0A5B0SA02"/>
<evidence type="ECO:0000313" key="1">
    <source>
        <dbReference type="EMBL" id="KAA1097577.1"/>
    </source>
</evidence>
<protein>
    <submittedName>
        <fullName evidence="3">Uncharacterized protein</fullName>
    </submittedName>
</protein>
<gene>
    <name evidence="1" type="ORF">PGT21_012056</name>
    <name evidence="2" type="ORF">PGTUg99_020841</name>
    <name evidence="3" type="ORF">PGTUg99_034438</name>
</gene>
<keyword evidence="4" id="KW-1185">Reference proteome</keyword>
<accession>A0A5B0SA02</accession>
<dbReference type="EMBL" id="VDEP01000069">
    <property type="protein sequence ID" value="KAA1134044.1"/>
    <property type="molecule type" value="Genomic_DNA"/>
</dbReference>
<evidence type="ECO:0000313" key="3">
    <source>
        <dbReference type="EMBL" id="KAA1134275.1"/>
    </source>
</evidence>
<evidence type="ECO:0000313" key="4">
    <source>
        <dbReference type="Proteomes" id="UP000324748"/>
    </source>
</evidence>
<dbReference type="Proteomes" id="UP000325313">
    <property type="component" value="Unassembled WGS sequence"/>
</dbReference>
<dbReference type="EMBL" id="VDEP01000069">
    <property type="protein sequence ID" value="KAA1134275.1"/>
    <property type="molecule type" value="Genomic_DNA"/>
</dbReference>
<reference evidence="4 5" key="1">
    <citation type="submission" date="2019-05" db="EMBL/GenBank/DDBJ databases">
        <title>Emergence of the Ug99 lineage of the wheat stem rust pathogen through somatic hybridization.</title>
        <authorList>
            <person name="Li F."/>
            <person name="Upadhyaya N.M."/>
            <person name="Sperschneider J."/>
            <person name="Matny O."/>
            <person name="Nguyen-Phuc H."/>
            <person name="Mago R."/>
            <person name="Raley C."/>
            <person name="Miller M.E."/>
            <person name="Silverstein K.A.T."/>
            <person name="Henningsen E."/>
            <person name="Hirsch C.D."/>
            <person name="Visser B."/>
            <person name="Pretorius Z.A."/>
            <person name="Steffenson B.J."/>
            <person name="Schwessinger B."/>
            <person name="Dodds P.N."/>
            <person name="Figueroa M."/>
        </authorList>
    </citation>
    <scope>NUCLEOTIDE SEQUENCE [LARGE SCALE GENOMIC DNA]</scope>
    <source>
        <strain evidence="1">21-0</strain>
        <strain evidence="3 5">Ug99</strain>
    </source>
</reference>